<evidence type="ECO:0000313" key="2">
    <source>
        <dbReference type="Proteomes" id="UP000015105"/>
    </source>
</evidence>
<dbReference type="AlphaFoldDB" id="A0A453J3Y6"/>
<reference evidence="1" key="4">
    <citation type="submission" date="2019-03" db="UniProtKB">
        <authorList>
            <consortium name="EnsemblPlants"/>
        </authorList>
    </citation>
    <scope>IDENTIFICATION</scope>
</reference>
<reference evidence="1" key="3">
    <citation type="journal article" date="2017" name="Nature">
        <title>Genome sequence of the progenitor of the wheat D genome Aegilops tauschii.</title>
        <authorList>
            <person name="Luo M.C."/>
            <person name="Gu Y.Q."/>
            <person name="Puiu D."/>
            <person name="Wang H."/>
            <person name="Twardziok S.O."/>
            <person name="Deal K.R."/>
            <person name="Huo N."/>
            <person name="Zhu T."/>
            <person name="Wang L."/>
            <person name="Wang Y."/>
            <person name="McGuire P.E."/>
            <person name="Liu S."/>
            <person name="Long H."/>
            <person name="Ramasamy R.K."/>
            <person name="Rodriguez J.C."/>
            <person name="Van S.L."/>
            <person name="Yuan L."/>
            <person name="Wang Z."/>
            <person name="Xia Z."/>
            <person name="Xiao L."/>
            <person name="Anderson O.D."/>
            <person name="Ouyang S."/>
            <person name="Liang Y."/>
            <person name="Zimin A.V."/>
            <person name="Pertea G."/>
            <person name="Qi P."/>
            <person name="Bennetzen J.L."/>
            <person name="Dai X."/>
            <person name="Dawson M.W."/>
            <person name="Muller H.G."/>
            <person name="Kugler K."/>
            <person name="Rivarola-Duarte L."/>
            <person name="Spannagl M."/>
            <person name="Mayer K.F.X."/>
            <person name="Lu F.H."/>
            <person name="Bevan M.W."/>
            <person name="Leroy P."/>
            <person name="Li P."/>
            <person name="You F.M."/>
            <person name="Sun Q."/>
            <person name="Liu Z."/>
            <person name="Lyons E."/>
            <person name="Wicker T."/>
            <person name="Salzberg S.L."/>
            <person name="Devos K.M."/>
            <person name="Dvorak J."/>
        </authorList>
    </citation>
    <scope>NUCLEOTIDE SEQUENCE [LARGE SCALE GENOMIC DNA]</scope>
    <source>
        <strain evidence="1">cv. AL8/78</strain>
    </source>
</reference>
<reference evidence="2" key="1">
    <citation type="journal article" date="2014" name="Science">
        <title>Ancient hybridizations among the ancestral genomes of bread wheat.</title>
        <authorList>
            <consortium name="International Wheat Genome Sequencing Consortium,"/>
            <person name="Marcussen T."/>
            <person name="Sandve S.R."/>
            <person name="Heier L."/>
            <person name="Spannagl M."/>
            <person name="Pfeifer M."/>
            <person name="Jakobsen K.S."/>
            <person name="Wulff B.B."/>
            <person name="Steuernagel B."/>
            <person name="Mayer K.F."/>
            <person name="Olsen O.A."/>
        </authorList>
    </citation>
    <scope>NUCLEOTIDE SEQUENCE [LARGE SCALE GENOMIC DNA]</scope>
    <source>
        <strain evidence="2">cv. AL8/78</strain>
    </source>
</reference>
<proteinExistence type="predicted"/>
<dbReference type="Gramene" id="AET4Gv20778000.8">
    <property type="protein sequence ID" value="AET4Gv20778000.8"/>
    <property type="gene ID" value="AET4Gv20778000"/>
</dbReference>
<accession>A0A453J3Y6</accession>
<name>A0A453J3Y6_AEGTS</name>
<sequence length="59" mass="6603">MQSELPCGLPEEISISSAGYCAQLTYSLDRQWLVYPFYVPPVDRVGGPGCWVYVVCVCR</sequence>
<evidence type="ECO:0000313" key="1">
    <source>
        <dbReference type="EnsemblPlants" id="AET4Gv20778000.8"/>
    </source>
</evidence>
<keyword evidence="2" id="KW-1185">Reference proteome</keyword>
<dbReference type="Proteomes" id="UP000015105">
    <property type="component" value="Chromosome 4D"/>
</dbReference>
<dbReference type="EnsemblPlants" id="AET4Gv20778000.8">
    <property type="protein sequence ID" value="AET4Gv20778000.8"/>
    <property type="gene ID" value="AET4Gv20778000"/>
</dbReference>
<reference evidence="1" key="5">
    <citation type="journal article" date="2021" name="G3 (Bethesda)">
        <title>Aegilops tauschii genome assembly Aet v5.0 features greater sequence contiguity and improved annotation.</title>
        <authorList>
            <person name="Wang L."/>
            <person name="Zhu T."/>
            <person name="Rodriguez J.C."/>
            <person name="Deal K.R."/>
            <person name="Dubcovsky J."/>
            <person name="McGuire P.E."/>
            <person name="Lux T."/>
            <person name="Spannagl M."/>
            <person name="Mayer K.F.X."/>
            <person name="Baldrich P."/>
            <person name="Meyers B.C."/>
            <person name="Huo N."/>
            <person name="Gu Y.Q."/>
            <person name="Zhou H."/>
            <person name="Devos K.M."/>
            <person name="Bennetzen J.L."/>
            <person name="Unver T."/>
            <person name="Budak H."/>
            <person name="Gulick P.J."/>
            <person name="Galiba G."/>
            <person name="Kalapos B."/>
            <person name="Nelson D.R."/>
            <person name="Li P."/>
            <person name="You F.M."/>
            <person name="Luo M.C."/>
            <person name="Dvorak J."/>
        </authorList>
    </citation>
    <scope>NUCLEOTIDE SEQUENCE [LARGE SCALE GENOMIC DNA]</scope>
    <source>
        <strain evidence="1">cv. AL8/78</strain>
    </source>
</reference>
<organism evidence="1 2">
    <name type="scientific">Aegilops tauschii subsp. strangulata</name>
    <name type="common">Goatgrass</name>
    <dbReference type="NCBI Taxonomy" id="200361"/>
    <lineage>
        <taxon>Eukaryota</taxon>
        <taxon>Viridiplantae</taxon>
        <taxon>Streptophyta</taxon>
        <taxon>Embryophyta</taxon>
        <taxon>Tracheophyta</taxon>
        <taxon>Spermatophyta</taxon>
        <taxon>Magnoliopsida</taxon>
        <taxon>Liliopsida</taxon>
        <taxon>Poales</taxon>
        <taxon>Poaceae</taxon>
        <taxon>BOP clade</taxon>
        <taxon>Pooideae</taxon>
        <taxon>Triticodae</taxon>
        <taxon>Triticeae</taxon>
        <taxon>Triticinae</taxon>
        <taxon>Aegilops</taxon>
    </lineage>
</organism>
<protein>
    <submittedName>
        <fullName evidence="1">Uncharacterized protein</fullName>
    </submittedName>
</protein>
<reference evidence="2" key="2">
    <citation type="journal article" date="2017" name="Nat. Plants">
        <title>The Aegilops tauschii genome reveals multiple impacts of transposons.</title>
        <authorList>
            <person name="Zhao G."/>
            <person name="Zou C."/>
            <person name="Li K."/>
            <person name="Wang K."/>
            <person name="Li T."/>
            <person name="Gao L."/>
            <person name="Zhang X."/>
            <person name="Wang H."/>
            <person name="Yang Z."/>
            <person name="Liu X."/>
            <person name="Jiang W."/>
            <person name="Mao L."/>
            <person name="Kong X."/>
            <person name="Jiao Y."/>
            <person name="Jia J."/>
        </authorList>
    </citation>
    <scope>NUCLEOTIDE SEQUENCE [LARGE SCALE GENOMIC DNA]</scope>
    <source>
        <strain evidence="2">cv. AL8/78</strain>
    </source>
</reference>